<accession>A0A212KHU0</accession>
<dbReference type="Pfam" id="PF05035">
    <property type="entry name" value="DGOK"/>
    <property type="match status" value="1"/>
</dbReference>
<dbReference type="GO" id="GO:0034194">
    <property type="term" value="P:D-galactonate catabolic process"/>
    <property type="evidence" value="ECO:0007669"/>
    <property type="project" value="InterPro"/>
</dbReference>
<sequence>MTQGSTSSSAPALLALDWGTSSLRAFLLDTEGRSLATRGLPYGIQHLPQPGVEGFEQAFREIAGAWLEASPRLPVVASGMVGSAQGWKEMAYIPCPADVRVLAEQAGWIESRSGVNILVAPGVLFDPPDAAPDVIRGEEIQIAGALALHPEARAASCMVLPGTHSKWVRVENGRITEFFTYMTGELYALLCQHSILGRLMPPAAGEIAEEAFVHGLRIAADGAPGDLPHQLFSTRTLGLTGRVPRTALRDYLSGLLIGHEIVSGLAKMREVLKPGDTVLMIGEPALCRRYELAFAKTTDHPTLHTADMAAAGLFRFAAAAGLIGTRVEA</sequence>
<organism evidence="1">
    <name type="scientific">uncultured Alphaproteobacteria bacterium</name>
    <dbReference type="NCBI Taxonomy" id="91750"/>
    <lineage>
        <taxon>Bacteria</taxon>
        <taxon>Pseudomonadati</taxon>
        <taxon>Pseudomonadota</taxon>
        <taxon>Alphaproteobacteria</taxon>
        <taxon>environmental samples</taxon>
    </lineage>
</organism>
<dbReference type="InterPro" id="IPR007729">
    <property type="entry name" value="DGOK"/>
</dbReference>
<dbReference type="Gene3D" id="3.30.420.300">
    <property type="entry name" value="2-keto-3-deoxy-galactonokinase, substrate binding domain"/>
    <property type="match status" value="1"/>
</dbReference>
<dbReference type="InterPro" id="IPR042258">
    <property type="entry name" value="DGOK_N"/>
</dbReference>
<dbReference type="AlphaFoldDB" id="A0A212KHU0"/>
<keyword evidence="1" id="KW-0808">Transferase</keyword>
<gene>
    <name evidence="1" type="primary">dgoK</name>
    <name evidence="1" type="ORF">KL86APRO_20139</name>
</gene>
<evidence type="ECO:0000313" key="1">
    <source>
        <dbReference type="EMBL" id="SBW11280.1"/>
    </source>
</evidence>
<dbReference type="GO" id="GO:0008671">
    <property type="term" value="F:2-dehydro-3-deoxygalactonokinase activity"/>
    <property type="evidence" value="ECO:0007669"/>
    <property type="project" value="UniProtKB-EC"/>
</dbReference>
<proteinExistence type="predicted"/>
<name>A0A212KHU0_9PROT</name>
<reference evidence="1" key="1">
    <citation type="submission" date="2016-04" db="EMBL/GenBank/DDBJ databases">
        <authorList>
            <person name="Evans L.H."/>
            <person name="Alamgir A."/>
            <person name="Owens N."/>
            <person name="Weber N.D."/>
            <person name="Virtaneva K."/>
            <person name="Barbian K."/>
            <person name="Babar A."/>
            <person name="Rosenke K."/>
        </authorList>
    </citation>
    <scope>NUCLEOTIDE SEQUENCE</scope>
    <source>
        <strain evidence="1">86</strain>
    </source>
</reference>
<protein>
    <submittedName>
        <fullName evidence="1">2-keto-3-deoxy-galactonokinase</fullName>
        <ecNumber evidence="1">2.7.1.58</ecNumber>
    </submittedName>
</protein>
<dbReference type="EMBL" id="FLUO01000002">
    <property type="protein sequence ID" value="SBW11280.1"/>
    <property type="molecule type" value="Genomic_DNA"/>
</dbReference>
<dbReference type="EC" id="2.7.1.58" evidence="1"/>
<keyword evidence="1" id="KW-0418">Kinase</keyword>
<dbReference type="Gene3D" id="3.30.420.310">
    <property type="entry name" value="2-keto-3-deoxy-galactonokinase, C-terminal domain"/>
    <property type="match status" value="1"/>
</dbReference>
<dbReference type="InterPro" id="IPR042257">
    <property type="entry name" value="DGOK_C"/>
</dbReference>
<dbReference type="CDD" id="cd24012">
    <property type="entry name" value="ASKHA_NBD_KDGal-kinase"/>
    <property type="match status" value="1"/>
</dbReference>